<comment type="pathway">
    <text evidence="2">Nucleotide-sugar biosynthesis; GDP-L-fucose biosynthesis via de novo pathway; GDP-L-fucose from GDP-alpha-D-mannose: step 1/2.</text>
</comment>
<dbReference type="SUPFAM" id="SSF51735">
    <property type="entry name" value="NAD(P)-binding Rossmann-fold domains"/>
    <property type="match status" value="1"/>
</dbReference>
<dbReference type="FunFam" id="3.40.50.720:FF:000924">
    <property type="entry name" value="GDP-mannose 4,6 dehydratase"/>
    <property type="match status" value="1"/>
</dbReference>
<accession>A0AA36G4U3</accession>
<dbReference type="InterPro" id="IPR036291">
    <property type="entry name" value="NAD(P)-bd_dom_sf"/>
</dbReference>
<evidence type="ECO:0000259" key="8">
    <source>
        <dbReference type="Pfam" id="PF16363"/>
    </source>
</evidence>
<dbReference type="PANTHER" id="PTHR43715">
    <property type="entry name" value="GDP-MANNOSE 4,6-DEHYDRATASE"/>
    <property type="match status" value="1"/>
</dbReference>
<evidence type="ECO:0000313" key="9">
    <source>
        <dbReference type="EMBL" id="CAJ0579484.1"/>
    </source>
</evidence>
<keyword evidence="5" id="KW-0521">NADP</keyword>
<evidence type="ECO:0000256" key="2">
    <source>
        <dbReference type="ARBA" id="ARBA00004912"/>
    </source>
</evidence>
<name>A0AA36G4U3_9BILA</name>
<dbReference type="InterPro" id="IPR016040">
    <property type="entry name" value="NAD(P)-bd_dom"/>
</dbReference>
<feature type="domain" description="NAD(P)-binding" evidence="8">
    <location>
        <begin position="19"/>
        <end position="338"/>
    </location>
</feature>
<comment type="similarity">
    <text evidence="3">Belongs to the NAD(P)-dependent epimerase/dehydratase family. GDP-mannose 4,6-dehydratase subfamily.</text>
</comment>
<dbReference type="EMBL" id="CATQJA010002657">
    <property type="protein sequence ID" value="CAJ0579484.1"/>
    <property type="molecule type" value="Genomic_DNA"/>
</dbReference>
<dbReference type="Pfam" id="PF16363">
    <property type="entry name" value="GDP_Man_Dehyd"/>
    <property type="match status" value="1"/>
</dbReference>
<dbReference type="GO" id="GO:0008446">
    <property type="term" value="F:GDP-mannose 4,6-dehydratase activity"/>
    <property type="evidence" value="ECO:0007669"/>
    <property type="project" value="UniProtKB-EC"/>
</dbReference>
<evidence type="ECO:0000256" key="5">
    <source>
        <dbReference type="ARBA" id="ARBA00022857"/>
    </source>
</evidence>
<organism evidence="9 10">
    <name type="scientific">Mesorhabditis spiculigera</name>
    <dbReference type="NCBI Taxonomy" id="96644"/>
    <lineage>
        <taxon>Eukaryota</taxon>
        <taxon>Metazoa</taxon>
        <taxon>Ecdysozoa</taxon>
        <taxon>Nematoda</taxon>
        <taxon>Chromadorea</taxon>
        <taxon>Rhabditida</taxon>
        <taxon>Rhabditina</taxon>
        <taxon>Rhabditomorpha</taxon>
        <taxon>Rhabditoidea</taxon>
        <taxon>Rhabditidae</taxon>
        <taxon>Mesorhabditinae</taxon>
        <taxon>Mesorhabditis</taxon>
    </lineage>
</organism>
<dbReference type="AlphaFoldDB" id="A0AA36G4U3"/>
<dbReference type="Gene3D" id="3.40.50.720">
    <property type="entry name" value="NAD(P)-binding Rossmann-like Domain"/>
    <property type="match status" value="1"/>
</dbReference>
<evidence type="ECO:0000256" key="7">
    <source>
        <dbReference type="ARBA" id="ARBA00031085"/>
    </source>
</evidence>
<dbReference type="EC" id="4.2.1.47" evidence="4"/>
<sequence length="352" mass="39915">MDESTKEELVAFRARKVALITGISGQDGSYLAELLLQKGYQVHGIIRRSSSFNTSRIEHLYSNPVTHDDSSCLIKLISTIQPTEVYHLAAQSHVKVSFDLPEYTAEVDAVGTLRLLDAIHACGLTNRVRFYQASTSELYGKVQEVPQKETTPFYPRSPYAVAKLYAYWIVINYREAYGMFACNGILFNHESPRRGETFVTRKITRSVAKISLGQQECLELGNLDARRDWGHAKEYVEGMWRILQHDVPEDFVIATGQYTKVRTFVEMAFAEIGKEIVWEGEGVNEVGKEKDTGVTRIKINPKYYRPTEVEELLGDATKAKLKLGWEPKTTLKELVSEMVKCDVDLMRSNPMA</sequence>
<dbReference type="CDD" id="cd05260">
    <property type="entry name" value="GDP_MD_SDR_e"/>
    <property type="match status" value="1"/>
</dbReference>
<protein>
    <recommendedName>
        <fullName evidence="4">GDP-mannose 4,6-dehydratase</fullName>
        <ecNumber evidence="4">4.2.1.47</ecNumber>
    </recommendedName>
    <alternativeName>
        <fullName evidence="7">GDP-D-mannose dehydratase</fullName>
    </alternativeName>
</protein>
<evidence type="ECO:0000256" key="4">
    <source>
        <dbReference type="ARBA" id="ARBA00011989"/>
    </source>
</evidence>
<proteinExistence type="inferred from homology"/>
<gene>
    <name evidence="9" type="ORF">MSPICULIGERA_LOCUS17700</name>
</gene>
<evidence type="ECO:0000256" key="1">
    <source>
        <dbReference type="ARBA" id="ARBA00001937"/>
    </source>
</evidence>
<evidence type="ECO:0000256" key="3">
    <source>
        <dbReference type="ARBA" id="ARBA00009263"/>
    </source>
</evidence>
<keyword evidence="6" id="KW-0456">Lyase</keyword>
<dbReference type="HAMAP" id="MF_00955">
    <property type="entry name" value="GDP_Man_dehydratase"/>
    <property type="match status" value="1"/>
</dbReference>
<keyword evidence="10" id="KW-1185">Reference proteome</keyword>
<dbReference type="GO" id="GO:0042351">
    <property type="term" value="P:'de novo' GDP-L-fucose biosynthetic process"/>
    <property type="evidence" value="ECO:0007669"/>
    <property type="project" value="TreeGrafter"/>
</dbReference>
<dbReference type="NCBIfam" id="TIGR01472">
    <property type="entry name" value="gmd"/>
    <property type="match status" value="1"/>
</dbReference>
<feature type="non-terminal residue" evidence="9">
    <location>
        <position position="1"/>
    </location>
</feature>
<evidence type="ECO:0000313" key="10">
    <source>
        <dbReference type="Proteomes" id="UP001177023"/>
    </source>
</evidence>
<dbReference type="Proteomes" id="UP001177023">
    <property type="component" value="Unassembled WGS sequence"/>
</dbReference>
<comment type="cofactor">
    <cofactor evidence="1">
        <name>NADP(+)</name>
        <dbReference type="ChEBI" id="CHEBI:58349"/>
    </cofactor>
</comment>
<dbReference type="InterPro" id="IPR006368">
    <property type="entry name" value="GDP_Man_deHydtase"/>
</dbReference>
<dbReference type="Gene3D" id="3.90.25.10">
    <property type="entry name" value="UDP-galactose 4-epimerase, domain 1"/>
    <property type="match status" value="1"/>
</dbReference>
<dbReference type="PANTHER" id="PTHR43715:SF1">
    <property type="entry name" value="GDP-MANNOSE 4,6 DEHYDRATASE"/>
    <property type="match status" value="1"/>
</dbReference>
<reference evidence="9" key="1">
    <citation type="submission" date="2023-06" db="EMBL/GenBank/DDBJ databases">
        <authorList>
            <person name="Delattre M."/>
        </authorList>
    </citation>
    <scope>NUCLEOTIDE SEQUENCE</scope>
    <source>
        <strain evidence="9">AF72</strain>
    </source>
</reference>
<evidence type="ECO:0000256" key="6">
    <source>
        <dbReference type="ARBA" id="ARBA00023239"/>
    </source>
</evidence>
<comment type="caution">
    <text evidence="9">The sequence shown here is derived from an EMBL/GenBank/DDBJ whole genome shotgun (WGS) entry which is preliminary data.</text>
</comment>